<dbReference type="GO" id="GO:0050664">
    <property type="term" value="F:oxidoreductase activity, acting on NAD(P)H, oxygen as acceptor"/>
    <property type="evidence" value="ECO:0007669"/>
    <property type="project" value="TreeGrafter"/>
</dbReference>
<dbReference type="PRINTS" id="PR00081">
    <property type="entry name" value="GDHRDH"/>
</dbReference>
<accession>A0AB34KGP9</accession>
<dbReference type="RefSeq" id="XP_069225261.1">
    <property type="nucleotide sequence ID" value="XM_069377623.1"/>
</dbReference>
<keyword evidence="2" id="KW-0521">NADP</keyword>
<evidence type="ECO:0000313" key="4">
    <source>
        <dbReference type="EMBL" id="KAL1582154.1"/>
    </source>
</evidence>
<dbReference type="PANTHER" id="PTHR43008:SF9">
    <property type="entry name" value="OXIDOREDUCTASE"/>
    <property type="match status" value="1"/>
</dbReference>
<dbReference type="GO" id="GO:0016616">
    <property type="term" value="F:oxidoreductase activity, acting on the CH-OH group of donors, NAD or NADP as acceptor"/>
    <property type="evidence" value="ECO:0007669"/>
    <property type="project" value="UniProtKB-ARBA"/>
</dbReference>
<proteinExistence type="inferred from homology"/>
<comment type="caution">
    <text evidence="4">The sequence shown here is derived from an EMBL/GenBank/DDBJ whole genome shotgun (WGS) entry which is preliminary data.</text>
</comment>
<dbReference type="Pfam" id="PF13561">
    <property type="entry name" value="adh_short_C2"/>
    <property type="match status" value="1"/>
</dbReference>
<sequence>MSPSATNGILDERIVSDISLPADVPESNQTAAGVPGDQLFSLKNQTILITGAGRGLGIELALGVVENGGHVAALDILDAPSAEWETLQKTAKLRGVTATYRKADITDEEDFVSAVAEISSRGRSLNAPLQGAIACAGIQQKIPTLEYPVADFEKMLRVNTIGSFITAKAVANDMVANKIQGSIVLIASMSGSIANRGLTCSAYNTSKAGVHQLCRSMAQEIGQYGIRINTLSPGYIRTAMTDALLAAEPEVEKTWMAGALLGRLGAPEDFKAPAVFLLSRGSSFVTGTDLRVDGGHTAAV</sequence>
<dbReference type="SUPFAM" id="SSF51735">
    <property type="entry name" value="NAD(P)-binding Rossmann-fold domains"/>
    <property type="match status" value="1"/>
</dbReference>
<protein>
    <submittedName>
        <fullName evidence="4">Uncharacterized protein</fullName>
    </submittedName>
</protein>
<keyword evidence="3" id="KW-0560">Oxidoreductase</keyword>
<dbReference type="InterPro" id="IPR036291">
    <property type="entry name" value="NAD(P)-bd_dom_sf"/>
</dbReference>
<dbReference type="InterPro" id="IPR002347">
    <property type="entry name" value="SDR_fam"/>
</dbReference>
<organism evidence="4 5">
    <name type="scientific">Cladosporium halotolerans</name>
    <dbReference type="NCBI Taxonomy" id="1052096"/>
    <lineage>
        <taxon>Eukaryota</taxon>
        <taxon>Fungi</taxon>
        <taxon>Dikarya</taxon>
        <taxon>Ascomycota</taxon>
        <taxon>Pezizomycotina</taxon>
        <taxon>Dothideomycetes</taxon>
        <taxon>Dothideomycetidae</taxon>
        <taxon>Cladosporiales</taxon>
        <taxon>Cladosporiaceae</taxon>
        <taxon>Cladosporium</taxon>
    </lineage>
</organism>
<dbReference type="Gene3D" id="3.40.50.720">
    <property type="entry name" value="NAD(P)-binding Rossmann-like Domain"/>
    <property type="match status" value="1"/>
</dbReference>
<evidence type="ECO:0000313" key="5">
    <source>
        <dbReference type="Proteomes" id="UP000803884"/>
    </source>
</evidence>
<dbReference type="Proteomes" id="UP000803884">
    <property type="component" value="Unassembled WGS sequence"/>
</dbReference>
<evidence type="ECO:0000256" key="1">
    <source>
        <dbReference type="ARBA" id="ARBA00006484"/>
    </source>
</evidence>
<dbReference type="FunFam" id="3.40.50.720:FF:000245">
    <property type="entry name" value="Short chain dehydrogenase, putative"/>
    <property type="match status" value="1"/>
</dbReference>
<dbReference type="AlphaFoldDB" id="A0AB34KGP9"/>
<dbReference type="EMBL" id="JAAQHG020000062">
    <property type="protein sequence ID" value="KAL1582154.1"/>
    <property type="molecule type" value="Genomic_DNA"/>
</dbReference>
<comment type="similarity">
    <text evidence="1">Belongs to the short-chain dehydrogenases/reductases (SDR) family.</text>
</comment>
<reference evidence="4 5" key="1">
    <citation type="journal article" date="2020" name="Microbiol. Resour. Announc.">
        <title>Draft Genome Sequence of a Cladosporium Species Isolated from the Mesophotic Ascidian Didemnum maculosum.</title>
        <authorList>
            <person name="Gioti A."/>
            <person name="Siaperas R."/>
            <person name="Nikolaivits E."/>
            <person name="Le Goff G."/>
            <person name="Ouazzani J."/>
            <person name="Kotoulas G."/>
            <person name="Topakas E."/>
        </authorList>
    </citation>
    <scope>NUCLEOTIDE SEQUENCE [LARGE SCALE GENOMIC DNA]</scope>
    <source>
        <strain evidence="4 5">TM138-S3</strain>
    </source>
</reference>
<evidence type="ECO:0000256" key="3">
    <source>
        <dbReference type="ARBA" id="ARBA00023002"/>
    </source>
</evidence>
<dbReference type="InterPro" id="IPR020904">
    <property type="entry name" value="Sc_DH/Rdtase_CS"/>
</dbReference>
<dbReference type="PANTHER" id="PTHR43008">
    <property type="entry name" value="BENZIL REDUCTASE"/>
    <property type="match status" value="1"/>
</dbReference>
<dbReference type="PROSITE" id="PS00061">
    <property type="entry name" value="ADH_SHORT"/>
    <property type="match status" value="1"/>
</dbReference>
<gene>
    <name evidence="4" type="ORF">WHR41_09019</name>
</gene>
<keyword evidence="5" id="KW-1185">Reference proteome</keyword>
<dbReference type="GeneID" id="96010461"/>
<evidence type="ECO:0000256" key="2">
    <source>
        <dbReference type="ARBA" id="ARBA00022857"/>
    </source>
</evidence>
<name>A0AB34KGP9_9PEZI</name>